<accession>A0A7R9AI02</accession>
<evidence type="ECO:0000313" key="3">
    <source>
        <dbReference type="Proteomes" id="UP000677054"/>
    </source>
</evidence>
<dbReference type="EMBL" id="CAJPEV010010755">
    <property type="protein sequence ID" value="CAG0906080.1"/>
    <property type="molecule type" value="Genomic_DNA"/>
</dbReference>
<feature type="non-terminal residue" evidence="2">
    <location>
        <position position="108"/>
    </location>
</feature>
<proteinExistence type="predicted"/>
<dbReference type="Proteomes" id="UP000677054">
    <property type="component" value="Unassembled WGS sequence"/>
</dbReference>
<sequence>PVPGRAGPGSPAPEIPAREEAARAQRLSREGVPRRGAGEGAEQPGPLRPARGRGEGRSPRPLEAGRVHRRDVRRVIRGSHDLAVREHAEPGPQGRPERLAACTAAQTR</sequence>
<dbReference type="AlphaFoldDB" id="A0A7R9AI02"/>
<feature type="compositionally biased region" description="Basic and acidic residues" evidence="1">
    <location>
        <begin position="16"/>
        <end position="37"/>
    </location>
</feature>
<protein>
    <submittedName>
        <fullName evidence="2">Uncharacterized protein</fullName>
    </submittedName>
</protein>
<keyword evidence="3" id="KW-1185">Reference proteome</keyword>
<feature type="compositionally biased region" description="Basic and acidic residues" evidence="1">
    <location>
        <begin position="78"/>
        <end position="89"/>
    </location>
</feature>
<reference evidence="2" key="1">
    <citation type="submission" date="2020-11" db="EMBL/GenBank/DDBJ databases">
        <authorList>
            <person name="Tran Van P."/>
        </authorList>
    </citation>
    <scope>NUCLEOTIDE SEQUENCE</scope>
</reference>
<feature type="compositionally biased region" description="Basic and acidic residues" evidence="1">
    <location>
        <begin position="52"/>
        <end position="66"/>
    </location>
</feature>
<evidence type="ECO:0000313" key="2">
    <source>
        <dbReference type="EMBL" id="CAD7254598.1"/>
    </source>
</evidence>
<dbReference type="EMBL" id="LR910273">
    <property type="protein sequence ID" value="CAD7254598.1"/>
    <property type="molecule type" value="Genomic_DNA"/>
</dbReference>
<organism evidence="2">
    <name type="scientific">Darwinula stevensoni</name>
    <dbReference type="NCBI Taxonomy" id="69355"/>
    <lineage>
        <taxon>Eukaryota</taxon>
        <taxon>Metazoa</taxon>
        <taxon>Ecdysozoa</taxon>
        <taxon>Arthropoda</taxon>
        <taxon>Crustacea</taxon>
        <taxon>Oligostraca</taxon>
        <taxon>Ostracoda</taxon>
        <taxon>Podocopa</taxon>
        <taxon>Podocopida</taxon>
        <taxon>Darwinulocopina</taxon>
        <taxon>Darwinuloidea</taxon>
        <taxon>Darwinulidae</taxon>
        <taxon>Darwinula</taxon>
    </lineage>
</organism>
<feature type="non-terminal residue" evidence="2">
    <location>
        <position position="1"/>
    </location>
</feature>
<evidence type="ECO:0000256" key="1">
    <source>
        <dbReference type="SAM" id="MobiDB-lite"/>
    </source>
</evidence>
<name>A0A7R9AI02_9CRUS</name>
<gene>
    <name evidence="2" type="ORF">DSTB1V02_LOCUS14344</name>
</gene>
<feature type="compositionally biased region" description="Basic residues" evidence="1">
    <location>
        <begin position="67"/>
        <end position="77"/>
    </location>
</feature>
<feature type="region of interest" description="Disordered" evidence="1">
    <location>
        <begin position="1"/>
        <end position="108"/>
    </location>
</feature>